<dbReference type="RefSeq" id="WP_142604249.1">
    <property type="nucleotide sequence ID" value="NZ_FXSZ01000007.1"/>
</dbReference>
<dbReference type="OrthoDB" id="2555274at2"/>
<accession>A0A521DLG7</accession>
<reference evidence="1 2" key="1">
    <citation type="submission" date="2017-05" db="EMBL/GenBank/DDBJ databases">
        <authorList>
            <person name="Varghese N."/>
            <person name="Submissions S."/>
        </authorList>
    </citation>
    <scope>NUCLEOTIDE SEQUENCE [LARGE SCALE GENOMIC DNA]</scope>
    <source>
        <strain evidence="1 2">DSM 21342</strain>
    </source>
</reference>
<name>A0A521DLG7_9SPHI</name>
<organism evidence="1 2">
    <name type="scientific">Solitalea koreensis</name>
    <dbReference type="NCBI Taxonomy" id="543615"/>
    <lineage>
        <taxon>Bacteria</taxon>
        <taxon>Pseudomonadati</taxon>
        <taxon>Bacteroidota</taxon>
        <taxon>Sphingobacteriia</taxon>
        <taxon>Sphingobacteriales</taxon>
        <taxon>Sphingobacteriaceae</taxon>
        <taxon>Solitalea</taxon>
    </lineage>
</organism>
<proteinExistence type="predicted"/>
<gene>
    <name evidence="1" type="ORF">SAMN06265350_10758</name>
</gene>
<evidence type="ECO:0000313" key="2">
    <source>
        <dbReference type="Proteomes" id="UP000315971"/>
    </source>
</evidence>
<dbReference type="AlphaFoldDB" id="A0A521DLG7"/>
<dbReference type="SUPFAM" id="SSF51658">
    <property type="entry name" value="Xylose isomerase-like"/>
    <property type="match status" value="1"/>
</dbReference>
<evidence type="ECO:0000313" key="1">
    <source>
        <dbReference type="EMBL" id="SMO71941.1"/>
    </source>
</evidence>
<dbReference type="Gene3D" id="3.20.20.150">
    <property type="entry name" value="Divalent-metal-dependent TIM barrel enzymes"/>
    <property type="match status" value="1"/>
</dbReference>
<keyword evidence="2" id="KW-1185">Reference proteome</keyword>
<sequence>MEIQFYCPRWGSENLSWEDFCQKASNAGYDGIEVGFAQNDTAAGFMQIWNTAEKYKLKVIIQHYDTCDADFSKHFDLYCTWLEKVKTLPCVKINSQTGRDFFSVEQNTALIEAALQVSKQTGVQIVHETHRNKFSFAAHIAKNYLHEIPDLKLTLDASHWVCVAESFLEDQVEALELAIERAEHIHARVGYPCGPQIPDPRMPEWQHALNMHLNWWDKVVERKKKEQSVLTITPEFGPSPYMVYLPGTQTPLCDQWEVNVYMMELLRERYAKGYNSSQMGVLANQTEKI</sequence>
<dbReference type="InterPro" id="IPR036237">
    <property type="entry name" value="Xyl_isomerase-like_sf"/>
</dbReference>
<protein>
    <submittedName>
        <fullName evidence="1">Xylose isomerase-like TIM barrel</fullName>
    </submittedName>
</protein>
<dbReference type="EMBL" id="FXSZ01000007">
    <property type="protein sequence ID" value="SMO71941.1"/>
    <property type="molecule type" value="Genomic_DNA"/>
</dbReference>
<dbReference type="GO" id="GO:0016853">
    <property type="term" value="F:isomerase activity"/>
    <property type="evidence" value="ECO:0007669"/>
    <property type="project" value="UniProtKB-KW"/>
</dbReference>
<dbReference type="Proteomes" id="UP000315971">
    <property type="component" value="Unassembled WGS sequence"/>
</dbReference>
<keyword evidence="1" id="KW-0413">Isomerase</keyword>